<proteinExistence type="predicted"/>
<protein>
    <submittedName>
        <fullName evidence="1">Retrovirus-related Pol polyprotein from transposon TNT 1-94</fullName>
    </submittedName>
</protein>
<evidence type="ECO:0000313" key="2">
    <source>
        <dbReference type="Proteomes" id="UP000075243"/>
    </source>
</evidence>
<gene>
    <name evidence="1" type="ORF">KK1_029648</name>
</gene>
<evidence type="ECO:0000313" key="1">
    <source>
        <dbReference type="EMBL" id="KYP48667.1"/>
    </source>
</evidence>
<keyword evidence="2" id="KW-1185">Reference proteome</keyword>
<dbReference type="EMBL" id="KQ483494">
    <property type="protein sequence ID" value="KYP48667.1"/>
    <property type="molecule type" value="Genomic_DNA"/>
</dbReference>
<name>A0A151S1P5_CAJCA</name>
<dbReference type="AlphaFoldDB" id="A0A151S1P5"/>
<dbReference type="Proteomes" id="UP000075243">
    <property type="component" value="Unassembled WGS sequence"/>
</dbReference>
<organism evidence="1 2">
    <name type="scientific">Cajanus cajan</name>
    <name type="common">Pigeon pea</name>
    <name type="synonym">Cajanus indicus</name>
    <dbReference type="NCBI Taxonomy" id="3821"/>
    <lineage>
        <taxon>Eukaryota</taxon>
        <taxon>Viridiplantae</taxon>
        <taxon>Streptophyta</taxon>
        <taxon>Embryophyta</taxon>
        <taxon>Tracheophyta</taxon>
        <taxon>Spermatophyta</taxon>
        <taxon>Magnoliopsida</taxon>
        <taxon>eudicotyledons</taxon>
        <taxon>Gunneridae</taxon>
        <taxon>Pentapetalae</taxon>
        <taxon>rosids</taxon>
        <taxon>fabids</taxon>
        <taxon>Fabales</taxon>
        <taxon>Fabaceae</taxon>
        <taxon>Papilionoideae</taxon>
        <taxon>50 kb inversion clade</taxon>
        <taxon>NPAAA clade</taxon>
        <taxon>indigoferoid/millettioid clade</taxon>
        <taxon>Phaseoleae</taxon>
        <taxon>Cajanus</taxon>
    </lineage>
</organism>
<accession>A0A151S1P5</accession>
<dbReference type="OMA" id="PINHERT"/>
<dbReference type="CDD" id="cd09272">
    <property type="entry name" value="RNase_HI_RT_Ty1"/>
    <property type="match status" value="1"/>
</dbReference>
<dbReference type="SUPFAM" id="SSF56672">
    <property type="entry name" value="DNA/RNA polymerases"/>
    <property type="match status" value="1"/>
</dbReference>
<dbReference type="Gramene" id="C.cajan_28929.t">
    <property type="protein sequence ID" value="C.cajan_28929.t"/>
    <property type="gene ID" value="C.cajan_28929"/>
</dbReference>
<dbReference type="PANTHER" id="PTHR11439:SF470">
    <property type="entry name" value="CYSTEINE-RICH RLK (RECEPTOR-LIKE PROTEIN KINASE) 8"/>
    <property type="match status" value="1"/>
</dbReference>
<sequence>MVKTTILAHDDSPSYADAIGYRKLVGRLLYLTNTRPDISFAVQQLSQFMSNPTELHYKACIRVLRYLKGSPGQGIFYPNNSTLQLKGFISWKSKKQPIISRSSFEAEYRTLGATVCELQWLTYLLDDIGVSHIQPTLLYCDSASARHIAANTVFHERTKHLDIDCHLVREKLLAKLFHLLPINSKEQHADLFTKPLDPTPFSFLLSKLGVLNIYSPAC</sequence>
<dbReference type="STRING" id="3821.A0A151S1P5"/>
<dbReference type="PANTHER" id="PTHR11439">
    <property type="entry name" value="GAG-POL-RELATED RETROTRANSPOSON"/>
    <property type="match status" value="1"/>
</dbReference>
<dbReference type="InterPro" id="IPR043502">
    <property type="entry name" value="DNA/RNA_pol_sf"/>
</dbReference>
<reference evidence="1" key="1">
    <citation type="journal article" date="2012" name="Nat. Biotechnol.">
        <title>Draft genome sequence of pigeonpea (Cajanus cajan), an orphan legume crop of resource-poor farmers.</title>
        <authorList>
            <person name="Varshney R.K."/>
            <person name="Chen W."/>
            <person name="Li Y."/>
            <person name="Bharti A.K."/>
            <person name="Saxena R.K."/>
            <person name="Schlueter J.A."/>
            <person name="Donoghue M.T."/>
            <person name="Azam S."/>
            <person name="Fan G."/>
            <person name="Whaley A.M."/>
            <person name="Farmer A.D."/>
            <person name="Sheridan J."/>
            <person name="Iwata A."/>
            <person name="Tuteja R."/>
            <person name="Penmetsa R.V."/>
            <person name="Wu W."/>
            <person name="Upadhyaya H.D."/>
            <person name="Yang S.P."/>
            <person name="Shah T."/>
            <person name="Saxena K.B."/>
            <person name="Michael T."/>
            <person name="McCombie W.R."/>
            <person name="Yang B."/>
            <person name="Zhang G."/>
            <person name="Yang H."/>
            <person name="Wang J."/>
            <person name="Spillane C."/>
            <person name="Cook D.R."/>
            <person name="May G.D."/>
            <person name="Xu X."/>
            <person name="Jackson S.A."/>
        </authorList>
    </citation>
    <scope>NUCLEOTIDE SEQUENCE [LARGE SCALE GENOMIC DNA]</scope>
</reference>